<protein>
    <submittedName>
        <fullName evidence="9">FAD-binding PCMH-type domain-containing protein</fullName>
    </submittedName>
</protein>
<feature type="chain" id="PRO_5038047098" evidence="6">
    <location>
        <begin position="26"/>
        <end position="613"/>
    </location>
</feature>
<evidence type="ECO:0000256" key="4">
    <source>
        <dbReference type="ARBA" id="ARBA00022827"/>
    </source>
</evidence>
<dbReference type="GO" id="GO:0071949">
    <property type="term" value="F:FAD binding"/>
    <property type="evidence" value="ECO:0007669"/>
    <property type="project" value="InterPro"/>
</dbReference>
<evidence type="ECO:0000256" key="3">
    <source>
        <dbReference type="ARBA" id="ARBA00022630"/>
    </source>
</evidence>
<name>A0A914GY87_GLORO</name>
<sequence>MNAVKLVLLSLFIVILFCTVRPVHSAFYCPVERFSGKCFARDEAGDYEKWCYQYASTSMNFDLMQPKLILVAKSVEDVKRAIVYARQQRVNIAVRTGGHQFTGASSTDRDNIQLDLSEAFKDASAGDFAVSRSPKHGVTVRVGISFTVTEFYAMMDAEGLYVPAGQCSNVHLGGHVQTGGYGIAIRAFGLLADHVLAFDIITADGQTLHVARDSADEKMRDLYYAVLGGSPGNFGVLTHITLKAYRNEDYPHSRGFRATFTYAKESVQRILDLMSKMSELERDYDLLVSVLSANTSGAIPPTIAVFAQWSNTGGPNQIADAAVDKWFQCIEAAFGASQRLPDPRAFNWSVPVPLSKLVMAWVYQPIREYVMPYEKRLYLSEWTAAELQRRNWSAWTTGQLDDFIVATTAGQQQQVTGVEMVAQLQNIGGPNSTFYRNSLHKSPIDGRDLTSISWRNTTIWAALDGFFNASMNPDAQQFVLSWHKQTDLGALGTAGHVSDLPPEKARRLVFNSFGDRNMGNVWKQYYAKSQYNRLVGIKRTFDPAPTVFTPNNFCVGMPPGKPELPPNNARLPATIFPITSELMCTSGAGAVDAYMTQWMQQEQHTGPRRNTTN</sequence>
<dbReference type="WBParaSite" id="Gr19_v10_g11886.t2">
    <property type="protein sequence ID" value="Gr19_v10_g11886.t2"/>
    <property type="gene ID" value="Gr19_v10_g11886"/>
</dbReference>
<reference evidence="9" key="1">
    <citation type="submission" date="2022-11" db="UniProtKB">
        <authorList>
            <consortium name="WormBaseParasite"/>
        </authorList>
    </citation>
    <scope>IDENTIFICATION</scope>
</reference>
<accession>A0A914GY87</accession>
<keyword evidence="8" id="KW-1185">Reference proteome</keyword>
<keyword evidence="3" id="KW-0285">Flavoprotein</keyword>
<feature type="domain" description="FAD-binding PCMH-type" evidence="7">
    <location>
        <begin position="61"/>
        <end position="247"/>
    </location>
</feature>
<evidence type="ECO:0000313" key="8">
    <source>
        <dbReference type="Proteomes" id="UP000887572"/>
    </source>
</evidence>
<dbReference type="Pfam" id="PF01565">
    <property type="entry name" value="FAD_binding_4"/>
    <property type="match status" value="1"/>
</dbReference>
<keyword evidence="5" id="KW-0560">Oxidoreductase</keyword>
<comment type="cofactor">
    <cofactor evidence="1">
        <name>FAD</name>
        <dbReference type="ChEBI" id="CHEBI:57692"/>
    </cofactor>
</comment>
<proteinExistence type="inferred from homology"/>
<dbReference type="InterPro" id="IPR016169">
    <property type="entry name" value="FAD-bd_PCMH_sub2"/>
</dbReference>
<organism evidence="8 9">
    <name type="scientific">Globodera rostochiensis</name>
    <name type="common">Golden nematode worm</name>
    <name type="synonym">Heterodera rostochiensis</name>
    <dbReference type="NCBI Taxonomy" id="31243"/>
    <lineage>
        <taxon>Eukaryota</taxon>
        <taxon>Metazoa</taxon>
        <taxon>Ecdysozoa</taxon>
        <taxon>Nematoda</taxon>
        <taxon>Chromadorea</taxon>
        <taxon>Rhabditida</taxon>
        <taxon>Tylenchina</taxon>
        <taxon>Tylenchomorpha</taxon>
        <taxon>Tylenchoidea</taxon>
        <taxon>Heteroderidae</taxon>
        <taxon>Heteroderinae</taxon>
        <taxon>Globodera</taxon>
    </lineage>
</organism>
<dbReference type="InterPro" id="IPR036318">
    <property type="entry name" value="FAD-bd_PCMH-like_sf"/>
</dbReference>
<dbReference type="Proteomes" id="UP000887572">
    <property type="component" value="Unplaced"/>
</dbReference>
<dbReference type="InterPro" id="IPR016166">
    <property type="entry name" value="FAD-bd_PCMH"/>
</dbReference>
<evidence type="ECO:0000259" key="7">
    <source>
        <dbReference type="PROSITE" id="PS51387"/>
    </source>
</evidence>
<dbReference type="InterPro" id="IPR050416">
    <property type="entry name" value="FAD-linked_Oxidoreductase"/>
</dbReference>
<evidence type="ECO:0000256" key="1">
    <source>
        <dbReference type="ARBA" id="ARBA00001974"/>
    </source>
</evidence>
<feature type="signal peptide" evidence="6">
    <location>
        <begin position="1"/>
        <end position="25"/>
    </location>
</feature>
<dbReference type="InterPro" id="IPR006094">
    <property type="entry name" value="Oxid_FAD_bind_N"/>
</dbReference>
<dbReference type="AlphaFoldDB" id="A0A914GY87"/>
<dbReference type="PANTHER" id="PTHR42973:SF39">
    <property type="entry name" value="FAD-BINDING PCMH-TYPE DOMAIN-CONTAINING PROTEIN"/>
    <property type="match status" value="1"/>
</dbReference>
<evidence type="ECO:0000256" key="2">
    <source>
        <dbReference type="ARBA" id="ARBA00005466"/>
    </source>
</evidence>
<keyword evidence="4" id="KW-0274">FAD</keyword>
<evidence type="ECO:0000313" key="9">
    <source>
        <dbReference type="WBParaSite" id="Gr19_v10_g11886.t2"/>
    </source>
</evidence>
<evidence type="ECO:0000256" key="5">
    <source>
        <dbReference type="ARBA" id="ARBA00023002"/>
    </source>
</evidence>
<dbReference type="Gene3D" id="3.30.465.10">
    <property type="match status" value="1"/>
</dbReference>
<dbReference type="PROSITE" id="PS51387">
    <property type="entry name" value="FAD_PCMH"/>
    <property type="match status" value="1"/>
</dbReference>
<evidence type="ECO:0000256" key="6">
    <source>
        <dbReference type="SAM" id="SignalP"/>
    </source>
</evidence>
<dbReference type="GO" id="GO:0016491">
    <property type="term" value="F:oxidoreductase activity"/>
    <property type="evidence" value="ECO:0007669"/>
    <property type="project" value="UniProtKB-KW"/>
</dbReference>
<keyword evidence="6" id="KW-0732">Signal</keyword>
<dbReference type="PANTHER" id="PTHR42973">
    <property type="entry name" value="BINDING OXIDOREDUCTASE, PUTATIVE (AFU_ORTHOLOGUE AFUA_1G17690)-RELATED"/>
    <property type="match status" value="1"/>
</dbReference>
<dbReference type="SUPFAM" id="SSF56176">
    <property type="entry name" value="FAD-binding/transporter-associated domain-like"/>
    <property type="match status" value="1"/>
</dbReference>
<comment type="similarity">
    <text evidence="2">Belongs to the oxygen-dependent FAD-linked oxidoreductase family.</text>
</comment>